<proteinExistence type="predicted"/>
<feature type="region of interest" description="Disordered" evidence="1">
    <location>
        <begin position="53"/>
        <end position="74"/>
    </location>
</feature>
<dbReference type="OrthoDB" id="189770at2759"/>
<feature type="region of interest" description="Disordered" evidence="1">
    <location>
        <begin position="125"/>
        <end position="149"/>
    </location>
</feature>
<dbReference type="PANTHER" id="PTHR28348:SF1">
    <property type="entry name" value="UPF0193 PROTEIN EVG1"/>
    <property type="match status" value="1"/>
</dbReference>
<keyword evidence="2" id="KW-1185">Reference proteome</keyword>
<dbReference type="AlphaFoldDB" id="A0A6P3WFQ4"/>
<evidence type="ECO:0000313" key="2">
    <source>
        <dbReference type="Proteomes" id="UP000515152"/>
    </source>
</evidence>
<dbReference type="Proteomes" id="UP000515152">
    <property type="component" value="Chromosome 26"/>
</dbReference>
<name>A0A6P3WFQ4_CLUHA</name>
<dbReference type="InterPro" id="IPR007914">
    <property type="entry name" value="UPF0193"/>
</dbReference>
<dbReference type="PANTHER" id="PTHR28348">
    <property type="entry name" value="UPF0193 PROTEIN EVG1"/>
    <property type="match status" value="1"/>
</dbReference>
<evidence type="ECO:0000256" key="1">
    <source>
        <dbReference type="SAM" id="MobiDB-lite"/>
    </source>
</evidence>
<sequence>MEHLRNGHGGLWNCPRASQYSKETQEMLKMMMQESQLNNFQQRKLSGHLRKGEALPLSCNPTTSAPPPPQPKPKVIKTSAPLAAKPLRRQAETCKAGDNYKREMFRPSATRDLEKEKKRLQNILAGVQEDPKPKGSRNLSKEKSVEEEKDRFEEVLEEIEDRKQFLEEMTSVGMGHHYQNVINTEISQKIRELELIDKARSASFKSLLKEEKKGQNFSNAIHSL</sequence>
<protein>
    <submittedName>
        <fullName evidence="3">UPF0193 protein EVG1</fullName>
    </submittedName>
</protein>
<feature type="compositionally biased region" description="Basic and acidic residues" evidence="1">
    <location>
        <begin position="129"/>
        <end position="149"/>
    </location>
</feature>
<dbReference type="GeneID" id="105913222"/>
<accession>A0A6P3WFQ4</accession>
<dbReference type="Pfam" id="PF05250">
    <property type="entry name" value="UPF0193"/>
    <property type="match status" value="1"/>
</dbReference>
<reference evidence="3" key="1">
    <citation type="submission" date="2025-08" db="UniProtKB">
        <authorList>
            <consortium name="RefSeq"/>
        </authorList>
    </citation>
    <scope>IDENTIFICATION</scope>
</reference>
<organism evidence="2 3">
    <name type="scientific">Clupea harengus</name>
    <name type="common">Atlantic herring</name>
    <dbReference type="NCBI Taxonomy" id="7950"/>
    <lineage>
        <taxon>Eukaryota</taxon>
        <taxon>Metazoa</taxon>
        <taxon>Chordata</taxon>
        <taxon>Craniata</taxon>
        <taxon>Vertebrata</taxon>
        <taxon>Euteleostomi</taxon>
        <taxon>Actinopterygii</taxon>
        <taxon>Neopterygii</taxon>
        <taxon>Teleostei</taxon>
        <taxon>Clupei</taxon>
        <taxon>Clupeiformes</taxon>
        <taxon>Clupeoidei</taxon>
        <taxon>Clupeidae</taxon>
        <taxon>Clupea</taxon>
    </lineage>
</organism>
<gene>
    <name evidence="3" type="primary">c26h22orf23</name>
</gene>
<dbReference type="CTD" id="133348059"/>
<dbReference type="KEGG" id="char:105913222"/>
<dbReference type="RefSeq" id="XP_012697717.2">
    <property type="nucleotide sequence ID" value="XM_012842263.3"/>
</dbReference>
<evidence type="ECO:0000313" key="3">
    <source>
        <dbReference type="RefSeq" id="XP_012697717.2"/>
    </source>
</evidence>